<feature type="compositionally biased region" description="Acidic residues" evidence="1">
    <location>
        <begin position="1"/>
        <end position="12"/>
    </location>
</feature>
<evidence type="ECO:0000256" key="1">
    <source>
        <dbReference type="SAM" id="MobiDB-lite"/>
    </source>
</evidence>
<feature type="region of interest" description="Disordered" evidence="1">
    <location>
        <begin position="1"/>
        <end position="22"/>
    </location>
</feature>
<evidence type="ECO:0000313" key="3">
    <source>
        <dbReference type="Proteomes" id="UP001190700"/>
    </source>
</evidence>
<gene>
    <name evidence="2" type="ORF">CYMTET_2934</name>
</gene>
<dbReference type="AlphaFoldDB" id="A0AAE0H4E1"/>
<name>A0AAE0H4E1_9CHLO</name>
<sequence length="264" mass="29425">MREQVDLTEETLEGTKTDGEDQPFEFSLMDTLARLDREWTTMSDALIMHEKTTEEFLATGEEAVAQVGMSPMPDTPLSLTPKEAEADTDEEINITPPLQPLKTVFDLGTNKPAPSEDLVTDDEEEAEHVNQNARESMPTKRYPNERTRITHKPTIAVWRVKGKQLTKGGLYRREGEKGGGMFTALVGDEVDISAIKETTTMIWSGELSDAVQLDEDDDEDEKFKGQFRFLKLTGRKFSNIAKKEVKQVKTVVASAITKAGGNPT</sequence>
<proteinExistence type="predicted"/>
<accession>A0AAE0H4E1</accession>
<keyword evidence="3" id="KW-1185">Reference proteome</keyword>
<reference evidence="2 3" key="1">
    <citation type="journal article" date="2015" name="Genome Biol. Evol.">
        <title>Comparative Genomics of a Bacterivorous Green Alga Reveals Evolutionary Causalities and Consequences of Phago-Mixotrophic Mode of Nutrition.</title>
        <authorList>
            <person name="Burns J.A."/>
            <person name="Paasch A."/>
            <person name="Narechania A."/>
            <person name="Kim E."/>
        </authorList>
    </citation>
    <scope>NUCLEOTIDE SEQUENCE [LARGE SCALE GENOMIC DNA]</scope>
    <source>
        <strain evidence="2 3">PLY_AMNH</strain>
    </source>
</reference>
<protein>
    <submittedName>
        <fullName evidence="2">Uncharacterized protein</fullName>
    </submittedName>
</protein>
<evidence type="ECO:0000313" key="2">
    <source>
        <dbReference type="EMBL" id="KAK3289664.1"/>
    </source>
</evidence>
<comment type="caution">
    <text evidence="2">The sequence shown here is derived from an EMBL/GenBank/DDBJ whole genome shotgun (WGS) entry which is preliminary data.</text>
</comment>
<organism evidence="2 3">
    <name type="scientific">Cymbomonas tetramitiformis</name>
    <dbReference type="NCBI Taxonomy" id="36881"/>
    <lineage>
        <taxon>Eukaryota</taxon>
        <taxon>Viridiplantae</taxon>
        <taxon>Chlorophyta</taxon>
        <taxon>Pyramimonadophyceae</taxon>
        <taxon>Pyramimonadales</taxon>
        <taxon>Pyramimonadaceae</taxon>
        <taxon>Cymbomonas</taxon>
    </lineage>
</organism>
<dbReference type="Proteomes" id="UP001190700">
    <property type="component" value="Unassembled WGS sequence"/>
</dbReference>
<feature type="region of interest" description="Disordered" evidence="1">
    <location>
        <begin position="107"/>
        <end position="144"/>
    </location>
</feature>
<dbReference type="EMBL" id="LGRX02000063">
    <property type="protein sequence ID" value="KAK3289664.1"/>
    <property type="molecule type" value="Genomic_DNA"/>
</dbReference>